<dbReference type="PANTHER" id="PTHR11640:SF31">
    <property type="entry name" value="IRREGULAR CHIASM C-ROUGHEST PROTEIN-RELATED"/>
    <property type="match status" value="1"/>
</dbReference>
<keyword evidence="7" id="KW-1133">Transmembrane helix</keyword>
<evidence type="ECO:0000256" key="5">
    <source>
        <dbReference type="ARBA" id="ARBA00023319"/>
    </source>
</evidence>
<organism evidence="8 9">
    <name type="scientific">Trichogramma kaykai</name>
    <dbReference type="NCBI Taxonomy" id="54128"/>
    <lineage>
        <taxon>Eukaryota</taxon>
        <taxon>Metazoa</taxon>
        <taxon>Ecdysozoa</taxon>
        <taxon>Arthropoda</taxon>
        <taxon>Hexapoda</taxon>
        <taxon>Insecta</taxon>
        <taxon>Pterygota</taxon>
        <taxon>Neoptera</taxon>
        <taxon>Endopterygota</taxon>
        <taxon>Hymenoptera</taxon>
        <taxon>Apocrita</taxon>
        <taxon>Proctotrupomorpha</taxon>
        <taxon>Chalcidoidea</taxon>
        <taxon>Trichogrammatidae</taxon>
        <taxon>Trichogramma</taxon>
    </lineage>
</organism>
<feature type="region of interest" description="Disordered" evidence="6">
    <location>
        <begin position="523"/>
        <end position="545"/>
    </location>
</feature>
<dbReference type="Proteomes" id="UP001627154">
    <property type="component" value="Unassembled WGS sequence"/>
</dbReference>
<dbReference type="Gene3D" id="2.60.40.10">
    <property type="entry name" value="Immunoglobulins"/>
    <property type="match status" value="2"/>
</dbReference>
<evidence type="ECO:0000313" key="9">
    <source>
        <dbReference type="Proteomes" id="UP001627154"/>
    </source>
</evidence>
<dbReference type="AlphaFoldDB" id="A0ABD2WAQ1"/>
<keyword evidence="7" id="KW-0812">Transmembrane</keyword>
<gene>
    <name evidence="8" type="ORF">TKK_014965</name>
</gene>
<dbReference type="PANTHER" id="PTHR11640">
    <property type="entry name" value="NEPHRIN"/>
    <property type="match status" value="1"/>
</dbReference>
<accession>A0ABD2WAQ1</accession>
<dbReference type="InterPro" id="IPR036179">
    <property type="entry name" value="Ig-like_dom_sf"/>
</dbReference>
<feature type="transmembrane region" description="Helical" evidence="7">
    <location>
        <begin position="394"/>
        <end position="416"/>
    </location>
</feature>
<comment type="subcellular location">
    <subcellularLocation>
        <location evidence="1">Membrane</location>
        <topology evidence="1">Single-pass type I membrane protein</topology>
    </subcellularLocation>
</comment>
<keyword evidence="2 7" id="KW-0472">Membrane</keyword>
<evidence type="ECO:0000256" key="6">
    <source>
        <dbReference type="SAM" id="MobiDB-lite"/>
    </source>
</evidence>
<feature type="region of interest" description="Disordered" evidence="6">
    <location>
        <begin position="457"/>
        <end position="489"/>
    </location>
</feature>
<dbReference type="GO" id="GO:0016020">
    <property type="term" value="C:membrane"/>
    <property type="evidence" value="ECO:0007669"/>
    <property type="project" value="UniProtKB-SubCell"/>
</dbReference>
<evidence type="ECO:0000256" key="2">
    <source>
        <dbReference type="ARBA" id="ARBA00023136"/>
    </source>
</evidence>
<evidence type="ECO:0000256" key="3">
    <source>
        <dbReference type="ARBA" id="ARBA00023157"/>
    </source>
</evidence>
<proteinExistence type="predicted"/>
<evidence type="ECO:0000256" key="7">
    <source>
        <dbReference type="SAM" id="Phobius"/>
    </source>
</evidence>
<feature type="compositionally biased region" description="Low complexity" evidence="6">
    <location>
        <begin position="529"/>
        <end position="541"/>
    </location>
</feature>
<evidence type="ECO:0000313" key="8">
    <source>
        <dbReference type="EMBL" id="KAL3390160.1"/>
    </source>
</evidence>
<feature type="compositionally biased region" description="Basic and acidic residues" evidence="6">
    <location>
        <begin position="457"/>
        <end position="468"/>
    </location>
</feature>
<sequence length="590" mass="65445">MFYILYIKWPQEEVVTTTMHHKGKSKHTNANGSITILLNIKGRDPYVSNPLLIEIEPDNQVAVILGQSQTILCKAAVPIHFCRFVIPGEPTLVLRENLPSDNVINYYGTGFANGQCGIKISSIQDKHDGEVTCYLTPETGQTESSNKVRLIVAKPPSYPVLRLDRNNGVYKAGGKMEISCMAYEGRPPANVSLYLDNEQIGYDERPMILGRTVDVANPSMLNASRSVTPEDNGKTLRCVASHIALEAPIETSKQIEVYFKPQPQQPIERFGFSIGRRGEINVTVHANPKPDFIWNVGDLKIPASKYDSNNRLQTSSPFDLGRGYWSVVLTIDSVQKSDFENVYTLEAINVEGKQIYKIRLSSSSEPPAGALSRFNQFYGKISEHMHALGVDMDAGSIIGIVLGVLVLTLAVFLVIFARITGRWCFTDDSSKRNIGESDVSEPAESIILLRRFVRPTKTDDASPRRQEASDTESTGRYSRTEVDTTKNSSRLRPKINLSQLFKRNKDKVSGADTDTVRTVVTMEDEKAPTSETTTAAETPTSGTHEGGIVYAELDLAQQQQNTARRLTDEKTEYAEIVYSKTDGSHPTPDK</sequence>
<dbReference type="SUPFAM" id="SSF48726">
    <property type="entry name" value="Immunoglobulin"/>
    <property type="match status" value="3"/>
</dbReference>
<reference evidence="8 9" key="1">
    <citation type="journal article" date="2024" name="bioRxiv">
        <title>A reference genome for Trichogramma kaykai: A tiny desert-dwelling parasitoid wasp with competing sex-ratio distorters.</title>
        <authorList>
            <person name="Culotta J."/>
            <person name="Lindsey A.R."/>
        </authorList>
    </citation>
    <scope>NUCLEOTIDE SEQUENCE [LARGE SCALE GENOMIC DNA]</scope>
    <source>
        <strain evidence="8 9">KSX58</strain>
    </source>
</reference>
<keyword evidence="9" id="KW-1185">Reference proteome</keyword>
<protein>
    <recommendedName>
        <fullName evidence="10">Ig-like domain-containing protein</fullName>
    </recommendedName>
</protein>
<comment type="caution">
    <text evidence="8">The sequence shown here is derived from an EMBL/GenBank/DDBJ whole genome shotgun (WGS) entry which is preliminary data.</text>
</comment>
<keyword evidence="3" id="KW-1015">Disulfide bond</keyword>
<dbReference type="EMBL" id="JBJJXI010000121">
    <property type="protein sequence ID" value="KAL3390160.1"/>
    <property type="molecule type" value="Genomic_DNA"/>
</dbReference>
<evidence type="ECO:0000256" key="1">
    <source>
        <dbReference type="ARBA" id="ARBA00004479"/>
    </source>
</evidence>
<name>A0ABD2WAQ1_9HYME</name>
<keyword evidence="5" id="KW-0393">Immunoglobulin domain</keyword>
<evidence type="ECO:0008006" key="10">
    <source>
        <dbReference type="Google" id="ProtNLM"/>
    </source>
</evidence>
<dbReference type="CDD" id="cd00096">
    <property type="entry name" value="Ig"/>
    <property type="match status" value="1"/>
</dbReference>
<dbReference type="InterPro" id="IPR051275">
    <property type="entry name" value="Cell_adhesion_signaling"/>
</dbReference>
<dbReference type="InterPro" id="IPR013783">
    <property type="entry name" value="Ig-like_fold"/>
</dbReference>
<evidence type="ECO:0000256" key="4">
    <source>
        <dbReference type="ARBA" id="ARBA00023180"/>
    </source>
</evidence>
<keyword evidence="4" id="KW-0325">Glycoprotein</keyword>